<name>A0AAD4FPW1_9GAMM</name>
<feature type="signal peptide" evidence="1">
    <location>
        <begin position="1"/>
        <end position="23"/>
    </location>
</feature>
<dbReference type="EMBL" id="AHBZ03000027">
    <property type="protein sequence ID" value="KAF7764446.1"/>
    <property type="molecule type" value="Genomic_DNA"/>
</dbReference>
<proteinExistence type="predicted"/>
<dbReference type="RefSeq" id="WP_010361744.1">
    <property type="nucleotide sequence ID" value="NZ_AHBZ03000027.1"/>
</dbReference>
<evidence type="ECO:0008006" key="4">
    <source>
        <dbReference type="Google" id="ProtNLM"/>
    </source>
</evidence>
<comment type="caution">
    <text evidence="2">The sequence shown here is derived from an EMBL/GenBank/DDBJ whole genome shotgun (WGS) entry which is preliminary data.</text>
</comment>
<evidence type="ECO:0000313" key="3">
    <source>
        <dbReference type="Proteomes" id="UP000016487"/>
    </source>
</evidence>
<evidence type="ECO:0000313" key="2">
    <source>
        <dbReference type="EMBL" id="KAF7764446.1"/>
    </source>
</evidence>
<reference evidence="2" key="1">
    <citation type="journal article" date="2012" name="J. Bacteriol.">
        <title>Genome sequences of type strains of seven species of the marine bacterium Pseudoalteromonas.</title>
        <authorList>
            <person name="Xie B.B."/>
            <person name="Shu Y.L."/>
            <person name="Qin Q.L."/>
            <person name="Rong J.C."/>
            <person name="Zhang X.Y."/>
            <person name="Chen X.L."/>
            <person name="Shi M."/>
            <person name="He H.L."/>
            <person name="Zhou B.C."/>
            <person name="Zhang Y.Z."/>
        </authorList>
    </citation>
    <scope>NUCLEOTIDE SEQUENCE</scope>
    <source>
        <strain evidence="2">DSM 8771</strain>
    </source>
</reference>
<organism evidence="2 3">
    <name type="scientific">Pseudoalteromonas citrea</name>
    <dbReference type="NCBI Taxonomy" id="43655"/>
    <lineage>
        <taxon>Bacteria</taxon>
        <taxon>Pseudomonadati</taxon>
        <taxon>Pseudomonadota</taxon>
        <taxon>Gammaproteobacteria</taxon>
        <taxon>Alteromonadales</taxon>
        <taxon>Pseudoalteromonadaceae</taxon>
        <taxon>Pseudoalteromonas</taxon>
    </lineage>
</organism>
<reference evidence="2" key="2">
    <citation type="submission" date="2015-03" db="EMBL/GenBank/DDBJ databases">
        <title>Genome sequence of Pseudoalteromonas citrea.</title>
        <authorList>
            <person name="Xie B.-B."/>
            <person name="Rong J.-C."/>
            <person name="Qin Q.-L."/>
            <person name="Zhang Y.-Z."/>
        </authorList>
    </citation>
    <scope>NUCLEOTIDE SEQUENCE</scope>
    <source>
        <strain evidence="2">DSM 8771</strain>
    </source>
</reference>
<dbReference type="AlphaFoldDB" id="A0AAD4FPW1"/>
<protein>
    <recommendedName>
        <fullName evidence="4">DUF3718 domain-containing protein</fullName>
    </recommendedName>
</protein>
<evidence type="ECO:0000256" key="1">
    <source>
        <dbReference type="SAM" id="SignalP"/>
    </source>
</evidence>
<accession>A0AAD4FPW1</accession>
<keyword evidence="1" id="KW-0732">Signal</keyword>
<feature type="chain" id="PRO_5042204747" description="DUF3718 domain-containing protein" evidence="1">
    <location>
        <begin position="24"/>
        <end position="106"/>
    </location>
</feature>
<sequence>MNKLIITGMFVFTSILSVNLVSASDKVLDRIETQEGYPYKNLIMKASKVELLYVSKSEHTTCRVNVSYANEQYQGSHFTVSNKKFEKSPMAACLTRTVAKKLLSKL</sequence>
<gene>
    <name evidence="2" type="ORF">PCIT_b0450</name>
</gene>
<dbReference type="Proteomes" id="UP000016487">
    <property type="component" value="Unassembled WGS sequence"/>
</dbReference>